<evidence type="ECO:0000313" key="13">
    <source>
        <dbReference type="Proteomes" id="UP001626550"/>
    </source>
</evidence>
<dbReference type="InterPro" id="IPR027417">
    <property type="entry name" value="P-loop_NTPase"/>
</dbReference>
<dbReference type="CDD" id="cd18577">
    <property type="entry name" value="ABC_6TM_Pgp_ABCB1_D1_like"/>
    <property type="match status" value="1"/>
</dbReference>
<dbReference type="PROSITE" id="PS50893">
    <property type="entry name" value="ABC_TRANSPORTER_2"/>
    <property type="match status" value="1"/>
</dbReference>
<feature type="transmembrane region" description="Helical" evidence="9">
    <location>
        <begin position="185"/>
        <end position="208"/>
    </location>
</feature>
<keyword evidence="5" id="KW-0547">Nucleotide-binding</keyword>
<organism evidence="12 13">
    <name type="scientific">Cichlidogyrus casuarinus</name>
    <dbReference type="NCBI Taxonomy" id="1844966"/>
    <lineage>
        <taxon>Eukaryota</taxon>
        <taxon>Metazoa</taxon>
        <taxon>Spiralia</taxon>
        <taxon>Lophotrochozoa</taxon>
        <taxon>Platyhelminthes</taxon>
        <taxon>Monogenea</taxon>
        <taxon>Monopisthocotylea</taxon>
        <taxon>Dactylogyridea</taxon>
        <taxon>Ancyrocephalidae</taxon>
        <taxon>Cichlidogyrus</taxon>
    </lineage>
</organism>
<evidence type="ECO:0000313" key="12">
    <source>
        <dbReference type="EMBL" id="KAL3320764.1"/>
    </source>
</evidence>
<dbReference type="Gene3D" id="1.20.1560.10">
    <property type="entry name" value="ABC transporter type 1, transmembrane domain"/>
    <property type="match status" value="1"/>
</dbReference>
<feature type="transmembrane region" description="Helical" evidence="9">
    <location>
        <begin position="264"/>
        <end position="287"/>
    </location>
</feature>
<dbReference type="FunFam" id="3.40.50.300:FF:001370">
    <property type="entry name" value="p-GlycoProtein related"/>
    <property type="match status" value="1"/>
</dbReference>
<dbReference type="EMBL" id="JBJKFK010000031">
    <property type="protein sequence ID" value="KAL3320764.1"/>
    <property type="molecule type" value="Genomic_DNA"/>
</dbReference>
<comment type="subcellular location">
    <subcellularLocation>
        <location evidence="1">Membrane</location>
        <topology evidence="1">Multi-pass membrane protein</topology>
    </subcellularLocation>
</comment>
<dbReference type="AlphaFoldDB" id="A0ABD2QMP6"/>
<accession>A0ABD2QMP6</accession>
<dbReference type="PANTHER" id="PTHR43394">
    <property type="entry name" value="ATP-DEPENDENT PERMEASE MDL1, MITOCHONDRIAL"/>
    <property type="match status" value="1"/>
</dbReference>
<feature type="domain" description="ABC transporter" evidence="10">
    <location>
        <begin position="360"/>
        <end position="596"/>
    </location>
</feature>
<feature type="transmembrane region" description="Helical" evidence="9">
    <location>
        <begin position="299"/>
        <end position="318"/>
    </location>
</feature>
<dbReference type="Pfam" id="PF00005">
    <property type="entry name" value="ABC_tran"/>
    <property type="match status" value="1"/>
</dbReference>
<dbReference type="GO" id="GO:0016020">
    <property type="term" value="C:membrane"/>
    <property type="evidence" value="ECO:0007669"/>
    <property type="project" value="UniProtKB-SubCell"/>
</dbReference>
<proteinExistence type="inferred from homology"/>
<dbReference type="PROSITE" id="PS50929">
    <property type="entry name" value="ABC_TM1F"/>
    <property type="match status" value="1"/>
</dbReference>
<dbReference type="SUPFAM" id="SSF52540">
    <property type="entry name" value="P-loop containing nucleoside triphosphate hydrolases"/>
    <property type="match status" value="1"/>
</dbReference>
<comment type="caution">
    <text evidence="12">The sequence shown here is derived from an EMBL/GenBank/DDBJ whole genome shotgun (WGS) entry which is preliminary data.</text>
</comment>
<feature type="domain" description="ABC transmembrane type-1" evidence="11">
    <location>
        <begin position="41"/>
        <end position="326"/>
    </location>
</feature>
<evidence type="ECO:0000256" key="2">
    <source>
        <dbReference type="ARBA" id="ARBA00007577"/>
    </source>
</evidence>
<dbReference type="InterPro" id="IPR003439">
    <property type="entry name" value="ABC_transporter-like_ATP-bd"/>
</dbReference>
<dbReference type="InterPro" id="IPR036640">
    <property type="entry name" value="ABC1_TM_sf"/>
</dbReference>
<dbReference type="CDD" id="cd03249">
    <property type="entry name" value="ABC_MTABC3_MDL1_MDL2"/>
    <property type="match status" value="1"/>
</dbReference>
<keyword evidence="8 9" id="KW-0472">Membrane</keyword>
<dbReference type="GO" id="GO:0005524">
    <property type="term" value="F:ATP binding"/>
    <property type="evidence" value="ECO:0007669"/>
    <property type="project" value="UniProtKB-KW"/>
</dbReference>
<evidence type="ECO:0000256" key="9">
    <source>
        <dbReference type="SAM" id="Phobius"/>
    </source>
</evidence>
<dbReference type="InterPro" id="IPR011527">
    <property type="entry name" value="ABC1_TM_dom"/>
</dbReference>
<dbReference type="InterPro" id="IPR039421">
    <property type="entry name" value="Type_1_exporter"/>
</dbReference>
<evidence type="ECO:0000259" key="11">
    <source>
        <dbReference type="PROSITE" id="PS50929"/>
    </source>
</evidence>
<evidence type="ECO:0000259" key="10">
    <source>
        <dbReference type="PROSITE" id="PS50893"/>
    </source>
</evidence>
<dbReference type="InterPro" id="IPR017871">
    <property type="entry name" value="ABC_transporter-like_CS"/>
</dbReference>
<comment type="similarity">
    <text evidence="2">Belongs to the ABC transporter superfamily. ABCB family. Multidrug resistance exporter (TC 3.A.1.201) subfamily.</text>
</comment>
<sequence>MRSDTDTETQPTKTPAVAYYKLVRTLKLSKFSRCFEGILIFIGVLLSLGSGVVVGMNLIILGNVFDSFAQTHPKVLWHNIAVASIKFVVLAAINFVAAWISNSSMGYVAASQTLQIRLKFYQAIMRKEIGWFDANSTGNLITLMSSNSNKIEKGIGTELPVFLQSIAIFIASISLGFFYNWKLALFSLASLPFLLGGMMIIGICMIRYTRLETSSYSKAGSIAGEVLRSIRTVTAFGTQKFESDRYARPLELVRFIGIQKSTMLGLTTGFFTSVIFSSFALCFWYGIKLMLDNHSKPGDVIVVVLGVVTGSLSLGRALPGMRYFYEAKAAAYEIFQIIDQPTKIDRCDANGRIKTIEGSIQFNSVSFRYPTRSDVPVMENFNLHVKPGSKVALIGPSGGGKSTCINLIQRFYDPLEGQIMIDGLDLRSYRLDELRKQIGLVTQEPVLFAGTIKENIRHGYQDASESDILEAAKLANAHDFILEQPKGYDTWISEGGGMLSGGQKQRIAIARALVRKPKILLLDEATSALDTRSEKIVQLALDRACADRTVLLIAHRLSTVRDADEIVVVSAGHIVEQGNHDQLLTLNGVYAQMLVRRPLNIYHDARICNEINCSSFHRRLVLVLKARRKLRENKSSNK</sequence>
<dbReference type="InterPro" id="IPR003593">
    <property type="entry name" value="AAA+_ATPase"/>
</dbReference>
<name>A0ABD2QMP6_9PLAT</name>
<dbReference type="Gene3D" id="3.40.50.300">
    <property type="entry name" value="P-loop containing nucleotide triphosphate hydrolases"/>
    <property type="match status" value="1"/>
</dbReference>
<dbReference type="SMART" id="SM00382">
    <property type="entry name" value="AAA"/>
    <property type="match status" value="1"/>
</dbReference>
<dbReference type="GO" id="GO:0009636">
    <property type="term" value="P:response to toxic substance"/>
    <property type="evidence" value="ECO:0007669"/>
    <property type="project" value="UniProtKB-ARBA"/>
</dbReference>
<keyword evidence="13" id="KW-1185">Reference proteome</keyword>
<evidence type="ECO:0000256" key="8">
    <source>
        <dbReference type="ARBA" id="ARBA00023136"/>
    </source>
</evidence>
<gene>
    <name evidence="12" type="ORF">Ciccas_000554</name>
</gene>
<evidence type="ECO:0000256" key="3">
    <source>
        <dbReference type="ARBA" id="ARBA00022692"/>
    </source>
</evidence>
<feature type="transmembrane region" description="Helical" evidence="9">
    <location>
        <begin position="37"/>
        <end position="60"/>
    </location>
</feature>
<evidence type="ECO:0000256" key="6">
    <source>
        <dbReference type="ARBA" id="ARBA00022840"/>
    </source>
</evidence>
<evidence type="ECO:0000256" key="4">
    <source>
        <dbReference type="ARBA" id="ARBA00022737"/>
    </source>
</evidence>
<dbReference type="PROSITE" id="PS00211">
    <property type="entry name" value="ABC_TRANSPORTER_1"/>
    <property type="match status" value="1"/>
</dbReference>
<dbReference type="Pfam" id="PF00664">
    <property type="entry name" value="ABC_membrane"/>
    <property type="match status" value="1"/>
</dbReference>
<protein>
    <submittedName>
        <fullName evidence="12">Uncharacterized protein</fullName>
    </submittedName>
</protein>
<keyword evidence="6" id="KW-0067">ATP-binding</keyword>
<dbReference type="PANTHER" id="PTHR43394:SF27">
    <property type="entry name" value="ATP-DEPENDENT TRANSLOCASE ABCB1-LIKE"/>
    <property type="match status" value="1"/>
</dbReference>
<keyword evidence="7 9" id="KW-1133">Transmembrane helix</keyword>
<dbReference type="Proteomes" id="UP001626550">
    <property type="component" value="Unassembled WGS sequence"/>
</dbReference>
<keyword evidence="4" id="KW-0677">Repeat</keyword>
<reference evidence="12 13" key="1">
    <citation type="submission" date="2024-11" db="EMBL/GenBank/DDBJ databases">
        <title>Adaptive evolution of stress response genes in parasites aligns with host niche diversity.</title>
        <authorList>
            <person name="Hahn C."/>
            <person name="Resl P."/>
        </authorList>
    </citation>
    <scope>NUCLEOTIDE SEQUENCE [LARGE SCALE GENOMIC DNA]</scope>
    <source>
        <strain evidence="12">EGGRZ-B1_66</strain>
        <tissue evidence="12">Body</tissue>
    </source>
</reference>
<evidence type="ECO:0000256" key="5">
    <source>
        <dbReference type="ARBA" id="ARBA00022741"/>
    </source>
</evidence>
<feature type="transmembrane region" description="Helical" evidence="9">
    <location>
        <begin position="80"/>
        <end position="100"/>
    </location>
</feature>
<evidence type="ECO:0000256" key="1">
    <source>
        <dbReference type="ARBA" id="ARBA00004141"/>
    </source>
</evidence>
<dbReference type="SUPFAM" id="SSF90123">
    <property type="entry name" value="ABC transporter transmembrane region"/>
    <property type="match status" value="1"/>
</dbReference>
<feature type="transmembrane region" description="Helical" evidence="9">
    <location>
        <begin position="159"/>
        <end position="179"/>
    </location>
</feature>
<evidence type="ECO:0000256" key="7">
    <source>
        <dbReference type="ARBA" id="ARBA00022989"/>
    </source>
</evidence>
<keyword evidence="3 9" id="KW-0812">Transmembrane</keyword>